<sequence>MASVVDICNLALAHIGDDATVSSIDPPEGSAQAEHCKRFYAIARDTMLQMHNWNFASKRILLAQVTNPITEWLYAYAAPSDMSVAVSILASDAGDDYSARFVPTDTPFFPPVVAAGQYTPQPYSIEVDTLGNKVIYTNQESAVLRYQALVTDPTRFDALFVLSLSWHLASMLAGPVIKGDAGSAEAKRCIQMMAGYLQAAKQSDSNQRNIRVEHVVSWTSGR</sequence>
<organism evidence="2">
    <name type="scientific">uncultured Caudovirales phage</name>
    <dbReference type="NCBI Taxonomy" id="2100421"/>
    <lineage>
        <taxon>Viruses</taxon>
        <taxon>Duplodnaviria</taxon>
        <taxon>Heunggongvirae</taxon>
        <taxon>Uroviricota</taxon>
        <taxon>Caudoviricetes</taxon>
        <taxon>Peduoviridae</taxon>
        <taxon>Maltschvirus</taxon>
        <taxon>Maltschvirus maltsch</taxon>
    </lineage>
</organism>
<evidence type="ECO:0000313" key="1">
    <source>
        <dbReference type="EMBL" id="CAB4163669.1"/>
    </source>
</evidence>
<reference evidence="2" key="1">
    <citation type="submission" date="2020-05" db="EMBL/GenBank/DDBJ databases">
        <authorList>
            <person name="Chiriac C."/>
            <person name="Salcher M."/>
            <person name="Ghai R."/>
            <person name="Kavagutti S V."/>
        </authorList>
    </citation>
    <scope>NUCLEOTIDE SEQUENCE</scope>
</reference>
<evidence type="ECO:0000313" key="2">
    <source>
        <dbReference type="EMBL" id="CAB4186526.1"/>
    </source>
</evidence>
<dbReference type="EMBL" id="LR796745">
    <property type="protein sequence ID" value="CAB4163669.1"/>
    <property type="molecule type" value="Genomic_DNA"/>
</dbReference>
<protein>
    <submittedName>
        <fullName evidence="2">Uncharacterized protein</fullName>
    </submittedName>
</protein>
<proteinExistence type="predicted"/>
<name>A0A6J5QV97_9CAUD</name>
<accession>A0A6J5QV97</accession>
<gene>
    <name evidence="2" type="ORF">UFOVP1148_23</name>
    <name evidence="1" type="ORF">UFOVP809_44</name>
</gene>
<dbReference type="EMBL" id="LR797100">
    <property type="protein sequence ID" value="CAB4186526.1"/>
    <property type="molecule type" value="Genomic_DNA"/>
</dbReference>